<reference evidence="1 2" key="1">
    <citation type="journal article" date="2024" name="J Genomics">
        <title>Draft genome sequencing and assembly of Favolaschia claudopus CIRM-BRFM 2984 isolated from oak limbs.</title>
        <authorList>
            <person name="Navarro D."/>
            <person name="Drula E."/>
            <person name="Chaduli D."/>
            <person name="Cazenave R."/>
            <person name="Ahrendt S."/>
            <person name="Wang J."/>
            <person name="Lipzen A."/>
            <person name="Daum C."/>
            <person name="Barry K."/>
            <person name="Grigoriev I.V."/>
            <person name="Favel A."/>
            <person name="Rosso M.N."/>
            <person name="Martin F."/>
        </authorList>
    </citation>
    <scope>NUCLEOTIDE SEQUENCE [LARGE SCALE GENOMIC DNA]</scope>
    <source>
        <strain evidence="1 2">CIRM-BRFM 2984</strain>
    </source>
</reference>
<keyword evidence="2" id="KW-1185">Reference proteome</keyword>
<name>A0AAV9ZIH4_9AGAR</name>
<evidence type="ECO:0000313" key="2">
    <source>
        <dbReference type="Proteomes" id="UP001362999"/>
    </source>
</evidence>
<gene>
    <name evidence="1" type="ORF">R3P38DRAFT_2576500</name>
</gene>
<evidence type="ECO:0000313" key="1">
    <source>
        <dbReference type="EMBL" id="KAK6984178.1"/>
    </source>
</evidence>
<dbReference type="EMBL" id="JAWWNJ010000141">
    <property type="protein sequence ID" value="KAK6984178.1"/>
    <property type="molecule type" value="Genomic_DNA"/>
</dbReference>
<comment type="caution">
    <text evidence="1">The sequence shown here is derived from an EMBL/GenBank/DDBJ whole genome shotgun (WGS) entry which is preliminary data.</text>
</comment>
<feature type="non-terminal residue" evidence="1">
    <location>
        <position position="135"/>
    </location>
</feature>
<accession>A0AAV9ZIH4</accession>
<dbReference type="Proteomes" id="UP001362999">
    <property type="component" value="Unassembled WGS sequence"/>
</dbReference>
<sequence>MSNASTVAKLIEQIQALSATIEVQKGLLFDWEQRWSNARMTLNSYLDPMARLPVEKSKIFLDVEPGTADKVPHPLAAPMVFLSISRLWHAVAIATPRLWTALKIELLPRRVGYIKLCNLWIQRARRLPLLLALEG</sequence>
<protein>
    <submittedName>
        <fullName evidence="1">F-box domain-containing protein</fullName>
    </submittedName>
</protein>
<organism evidence="1 2">
    <name type="scientific">Favolaschia claudopus</name>
    <dbReference type="NCBI Taxonomy" id="2862362"/>
    <lineage>
        <taxon>Eukaryota</taxon>
        <taxon>Fungi</taxon>
        <taxon>Dikarya</taxon>
        <taxon>Basidiomycota</taxon>
        <taxon>Agaricomycotina</taxon>
        <taxon>Agaricomycetes</taxon>
        <taxon>Agaricomycetidae</taxon>
        <taxon>Agaricales</taxon>
        <taxon>Marasmiineae</taxon>
        <taxon>Mycenaceae</taxon>
        <taxon>Favolaschia</taxon>
    </lineage>
</organism>
<proteinExistence type="predicted"/>
<dbReference type="AlphaFoldDB" id="A0AAV9ZIH4"/>